<sequence length="67" mass="7776">MISYTMTLAKKLNTDRITILFMIRKIRKIETTKRQTGRPPADLQALSQTRMQAQFSPEGNQAVPFRH</sequence>
<dbReference type="AlphaFoldDB" id="A0A5S3WVB4"/>
<dbReference type="Proteomes" id="UP000306719">
    <property type="component" value="Unassembled WGS sequence"/>
</dbReference>
<feature type="compositionally biased region" description="Polar residues" evidence="1">
    <location>
        <begin position="45"/>
        <end position="59"/>
    </location>
</feature>
<proteinExistence type="predicted"/>
<reference evidence="2 3" key="1">
    <citation type="submission" date="2018-01" db="EMBL/GenBank/DDBJ databases">
        <authorList>
            <person name="Paulsen S."/>
            <person name="Gram L.K."/>
        </authorList>
    </citation>
    <scope>NUCLEOTIDE SEQUENCE [LARGE SCALE GENOMIC DNA]</scope>
    <source>
        <strain evidence="2 3">S2599</strain>
    </source>
</reference>
<evidence type="ECO:0000256" key="1">
    <source>
        <dbReference type="SAM" id="MobiDB-lite"/>
    </source>
</evidence>
<accession>A0A5S3WVB4</accession>
<evidence type="ECO:0000313" key="3">
    <source>
        <dbReference type="Proteomes" id="UP000306719"/>
    </source>
</evidence>
<reference evidence="3" key="2">
    <citation type="submission" date="2019-06" db="EMBL/GenBank/DDBJ databases">
        <title>Co-occurence of chitin degradation, pigmentation and bioactivity in marine Pseudoalteromonas.</title>
        <authorList>
            <person name="Sonnenschein E.C."/>
            <person name="Bech P.K."/>
        </authorList>
    </citation>
    <scope>NUCLEOTIDE SEQUENCE [LARGE SCALE GENOMIC DNA]</scope>
    <source>
        <strain evidence="3">S2599</strain>
    </source>
</reference>
<dbReference type="EMBL" id="PNCJ01000034">
    <property type="protein sequence ID" value="TMP33917.1"/>
    <property type="molecule type" value="Genomic_DNA"/>
</dbReference>
<comment type="caution">
    <text evidence="2">The sequence shown here is derived from an EMBL/GenBank/DDBJ whole genome shotgun (WGS) entry which is preliminary data.</text>
</comment>
<evidence type="ECO:0000313" key="2">
    <source>
        <dbReference type="EMBL" id="TMP33917.1"/>
    </source>
</evidence>
<protein>
    <submittedName>
        <fullName evidence="2">Uncharacterized protein</fullName>
    </submittedName>
</protein>
<gene>
    <name evidence="2" type="ORF">CWB98_19220</name>
</gene>
<feature type="region of interest" description="Disordered" evidence="1">
    <location>
        <begin position="31"/>
        <end position="67"/>
    </location>
</feature>
<name>A0A5S3WVB4_9GAMM</name>
<organism evidence="2 3">
    <name type="scientific">Pseudoalteromonas rubra</name>
    <dbReference type="NCBI Taxonomy" id="43658"/>
    <lineage>
        <taxon>Bacteria</taxon>
        <taxon>Pseudomonadati</taxon>
        <taxon>Pseudomonadota</taxon>
        <taxon>Gammaproteobacteria</taxon>
        <taxon>Alteromonadales</taxon>
        <taxon>Pseudoalteromonadaceae</taxon>
        <taxon>Pseudoalteromonas</taxon>
    </lineage>
</organism>